<dbReference type="EMBL" id="LSRX01001880">
    <property type="protein sequence ID" value="OLP76944.1"/>
    <property type="molecule type" value="Genomic_DNA"/>
</dbReference>
<sequence length="73" mass="8138">MAFRPLYPENCSLFGASSRSSERGGNLLARRQFAGREGWQTAYVRRPQRGRRCSGVAHDGKVLPKMLLVAQTS</sequence>
<protein>
    <submittedName>
        <fullName evidence="1">Uncharacterized protein</fullName>
    </submittedName>
</protein>
<dbReference type="Proteomes" id="UP000186817">
    <property type="component" value="Unassembled WGS sequence"/>
</dbReference>
<evidence type="ECO:0000313" key="2">
    <source>
        <dbReference type="Proteomes" id="UP000186817"/>
    </source>
</evidence>
<comment type="caution">
    <text evidence="1">The sequence shown here is derived from an EMBL/GenBank/DDBJ whole genome shotgun (WGS) entry which is preliminary data.</text>
</comment>
<reference evidence="1 2" key="1">
    <citation type="submission" date="2016-02" db="EMBL/GenBank/DDBJ databases">
        <title>Genome analysis of coral dinoflagellate symbionts highlights evolutionary adaptations to a symbiotic lifestyle.</title>
        <authorList>
            <person name="Aranda M."/>
            <person name="Li Y."/>
            <person name="Liew Y.J."/>
            <person name="Baumgarten S."/>
            <person name="Simakov O."/>
            <person name="Wilson M."/>
            <person name="Piel J."/>
            <person name="Ashoor H."/>
            <person name="Bougouffa S."/>
            <person name="Bajic V.B."/>
            <person name="Ryu T."/>
            <person name="Ravasi T."/>
            <person name="Bayer T."/>
            <person name="Micklem G."/>
            <person name="Kim H."/>
            <person name="Bhak J."/>
            <person name="Lajeunesse T.C."/>
            <person name="Voolstra C.R."/>
        </authorList>
    </citation>
    <scope>NUCLEOTIDE SEQUENCE [LARGE SCALE GENOMIC DNA]</scope>
    <source>
        <strain evidence="1 2">CCMP2467</strain>
    </source>
</reference>
<proteinExistence type="predicted"/>
<accession>A0A1Q9C1Z5</accession>
<evidence type="ECO:0000313" key="1">
    <source>
        <dbReference type="EMBL" id="OLP76944.1"/>
    </source>
</evidence>
<gene>
    <name evidence="1" type="ORF">AK812_SmicGene43057</name>
</gene>
<organism evidence="1 2">
    <name type="scientific">Symbiodinium microadriaticum</name>
    <name type="common">Dinoflagellate</name>
    <name type="synonym">Zooxanthella microadriatica</name>
    <dbReference type="NCBI Taxonomy" id="2951"/>
    <lineage>
        <taxon>Eukaryota</taxon>
        <taxon>Sar</taxon>
        <taxon>Alveolata</taxon>
        <taxon>Dinophyceae</taxon>
        <taxon>Suessiales</taxon>
        <taxon>Symbiodiniaceae</taxon>
        <taxon>Symbiodinium</taxon>
    </lineage>
</organism>
<dbReference type="AlphaFoldDB" id="A0A1Q9C1Z5"/>
<keyword evidence="2" id="KW-1185">Reference proteome</keyword>
<name>A0A1Q9C1Z5_SYMMI</name>